<dbReference type="PANTHER" id="PTHR43079">
    <property type="entry name" value="PROBABLE CADMIUM/ZINC-TRANSPORTING ATPASE HMA1"/>
    <property type="match status" value="1"/>
</dbReference>
<comment type="subcellular location">
    <subcellularLocation>
        <location evidence="1">Cell membrane</location>
        <topology evidence="1">Multi-pass membrane protein</topology>
    </subcellularLocation>
</comment>
<evidence type="ECO:0000256" key="4">
    <source>
        <dbReference type="ARBA" id="ARBA00022723"/>
    </source>
</evidence>
<comment type="caution">
    <text evidence="14">The sequence shown here is derived from an EMBL/GenBank/DDBJ whole genome shotgun (WGS) entry which is preliminary data.</text>
</comment>
<feature type="region of interest" description="Disordered" evidence="12">
    <location>
        <begin position="1"/>
        <end position="27"/>
    </location>
</feature>
<dbReference type="EMBL" id="PKJC01000002">
    <property type="protein sequence ID" value="PKZ66862.1"/>
    <property type="molecule type" value="Genomic_DNA"/>
</dbReference>
<feature type="domain" description="P-type ATPase A" evidence="13">
    <location>
        <begin position="150"/>
        <end position="250"/>
    </location>
</feature>
<dbReference type="AlphaFoldDB" id="A0A2I1RCJ0"/>
<evidence type="ECO:0000256" key="3">
    <source>
        <dbReference type="ARBA" id="ARBA00022692"/>
    </source>
</evidence>
<dbReference type="NCBIfam" id="TIGR01494">
    <property type="entry name" value="ATPase_P-type"/>
    <property type="match status" value="1"/>
</dbReference>
<feature type="transmembrane region" description="Helical" evidence="11">
    <location>
        <begin position="585"/>
        <end position="603"/>
    </location>
</feature>
<dbReference type="SUPFAM" id="SSF56784">
    <property type="entry name" value="HAD-like"/>
    <property type="match status" value="1"/>
</dbReference>
<dbReference type="Gene3D" id="3.40.1110.10">
    <property type="entry name" value="Calcium-transporting ATPase, cytoplasmic domain N"/>
    <property type="match status" value="1"/>
</dbReference>
<evidence type="ECO:0000256" key="7">
    <source>
        <dbReference type="ARBA" id="ARBA00022842"/>
    </source>
</evidence>
<evidence type="ECO:0000313" key="15">
    <source>
        <dbReference type="Proteomes" id="UP000234662"/>
    </source>
</evidence>
<feature type="compositionally biased region" description="Low complexity" evidence="12">
    <location>
        <begin position="1"/>
        <end position="18"/>
    </location>
</feature>
<evidence type="ECO:0000256" key="5">
    <source>
        <dbReference type="ARBA" id="ARBA00022741"/>
    </source>
</evidence>
<dbReference type="NCBIfam" id="TIGR01525">
    <property type="entry name" value="ATPase-IB_hvy"/>
    <property type="match status" value="1"/>
</dbReference>
<gene>
    <name evidence="14" type="primary">cadA</name>
    <name evidence="14" type="ORF">CYJ73_03775</name>
</gene>
<dbReference type="GO" id="GO:0005886">
    <property type="term" value="C:plasma membrane"/>
    <property type="evidence" value="ECO:0007669"/>
    <property type="project" value="UniProtKB-SubCell"/>
</dbReference>
<dbReference type="GO" id="GO:0046872">
    <property type="term" value="F:metal ion binding"/>
    <property type="evidence" value="ECO:0007669"/>
    <property type="project" value="UniProtKB-KW"/>
</dbReference>
<protein>
    <submittedName>
        <fullName evidence="14">Cadmium-translocating P-type ATPase</fullName>
    </submittedName>
</protein>
<feature type="transmembrane region" description="Helical" evidence="11">
    <location>
        <begin position="301"/>
        <end position="322"/>
    </location>
</feature>
<dbReference type="GO" id="GO:0016887">
    <property type="term" value="F:ATP hydrolysis activity"/>
    <property type="evidence" value="ECO:0007669"/>
    <property type="project" value="InterPro"/>
</dbReference>
<feature type="transmembrane region" description="Helical" evidence="11">
    <location>
        <begin position="270"/>
        <end position="289"/>
    </location>
</feature>
<dbReference type="Proteomes" id="UP000234662">
    <property type="component" value="Unassembled WGS sequence"/>
</dbReference>
<reference evidence="14 15" key="1">
    <citation type="submission" date="2017-12" db="EMBL/GenBank/DDBJ databases">
        <title>Phylogenetic diversity of female urinary microbiome.</title>
        <authorList>
            <person name="Thomas-White K."/>
            <person name="Wolfe A.J."/>
        </authorList>
    </citation>
    <scope>NUCLEOTIDE SEQUENCE [LARGE SCALE GENOMIC DNA]</scope>
    <source>
        <strain evidence="14 15">UMB0777</strain>
    </source>
</reference>
<feature type="transmembrane region" description="Helical" evidence="11">
    <location>
        <begin position="43"/>
        <end position="61"/>
    </location>
</feature>
<dbReference type="NCBIfam" id="TIGR01512">
    <property type="entry name" value="ATPase-IB2_Cd"/>
    <property type="match status" value="1"/>
</dbReference>
<dbReference type="InterPro" id="IPR027256">
    <property type="entry name" value="P-typ_ATPase_IB"/>
</dbReference>
<dbReference type="STRING" id="2055.BCM27_09060"/>
<keyword evidence="6 11" id="KW-0067">ATP-binding</keyword>
<dbReference type="InterPro" id="IPR059000">
    <property type="entry name" value="ATPase_P-type_domA"/>
</dbReference>
<dbReference type="PANTHER" id="PTHR43079:SF1">
    <property type="entry name" value="CADMIUM_ZINC-TRANSPORTING ATPASE HMA1, CHLOROPLASTIC-RELATED"/>
    <property type="match status" value="1"/>
</dbReference>
<dbReference type="FunFam" id="2.70.150.10:FF:000002">
    <property type="entry name" value="Copper-transporting ATPase 1, putative"/>
    <property type="match status" value="1"/>
</dbReference>
<organism evidence="14 15">
    <name type="scientific">Gordonia terrae</name>
    <dbReference type="NCBI Taxonomy" id="2055"/>
    <lineage>
        <taxon>Bacteria</taxon>
        <taxon>Bacillati</taxon>
        <taxon>Actinomycetota</taxon>
        <taxon>Actinomycetes</taxon>
        <taxon>Mycobacteriales</taxon>
        <taxon>Gordoniaceae</taxon>
        <taxon>Gordonia</taxon>
    </lineage>
</organism>
<dbReference type="Gene3D" id="3.40.50.1000">
    <property type="entry name" value="HAD superfamily/HAD-like"/>
    <property type="match status" value="1"/>
</dbReference>
<feature type="region of interest" description="Disordered" evidence="12">
    <location>
        <begin position="641"/>
        <end position="675"/>
    </location>
</feature>
<dbReference type="InterPro" id="IPR023214">
    <property type="entry name" value="HAD_sf"/>
</dbReference>
<evidence type="ECO:0000256" key="6">
    <source>
        <dbReference type="ARBA" id="ARBA00022840"/>
    </source>
</evidence>
<keyword evidence="7" id="KW-0460">Magnesium</keyword>
<feature type="compositionally biased region" description="Low complexity" evidence="12">
    <location>
        <begin position="641"/>
        <end position="661"/>
    </location>
</feature>
<evidence type="ECO:0000256" key="8">
    <source>
        <dbReference type="ARBA" id="ARBA00022967"/>
    </source>
</evidence>
<dbReference type="PRINTS" id="PR00119">
    <property type="entry name" value="CATATPASE"/>
</dbReference>
<keyword evidence="8" id="KW-1278">Translocase</keyword>
<dbReference type="InterPro" id="IPR023299">
    <property type="entry name" value="ATPase_P-typ_cyto_dom_N"/>
</dbReference>
<dbReference type="InterPro" id="IPR008250">
    <property type="entry name" value="ATPase_P-typ_transduc_dom_A_sf"/>
</dbReference>
<dbReference type="InterPro" id="IPR036412">
    <property type="entry name" value="HAD-like_sf"/>
</dbReference>
<dbReference type="InterPro" id="IPR001757">
    <property type="entry name" value="P_typ_ATPase"/>
</dbReference>
<evidence type="ECO:0000256" key="1">
    <source>
        <dbReference type="ARBA" id="ARBA00004651"/>
    </source>
</evidence>
<dbReference type="Pfam" id="PF00122">
    <property type="entry name" value="E1-E2_ATPase"/>
    <property type="match status" value="1"/>
</dbReference>
<sequence length="675" mass="69769">MGATRATDTTGRAAPDDAPGQRAERGSVVPPSLVRTGLRLPEVRRAGIALALFLAGWLLQLGNAPEWSWWTVFLACYLSGGWEPTRSGVQELRQRRLDVDLLMIVAAIAAASIGQVVDGALLIVIFATSGALEVVVTQRTADSVTALLGLAPERATRHAADGTTHEVDCRDLDVGQQILVRPGERIGADGVVVRGRSEVDQQAVTGESVPIVREAGDEVLSGTVNGTGALIVEVSRPASESVIARIATLVAEASETKAPTQLFIEKVEQAYSAIVVVATLLVLGIPMLLSDSAFDEALRRAIVFMIVASPCAVVLSTMPPLLASIANAGRHGVLVKSAAVMESVGRTSVVAFDKTGTLTEGRPQVVDVTALDGREPSDVLALAAAVEHPSEHPLGRAVVTAAADRGLDVQPVDDFRALPGRGVTGTVGGRRITVESTLAASTGTVVGVLVDNVEIGRVELVDRLRDDAADAVRLIGDVTSGPVLLLTGDRPSVAADVAARTGIDEVYADLLPEDKVRVVGEAGGHVLVVGDGINDAPALIAAGTGVAMGRRGADLAVQTADAIIVRDDLTAVAALIRLSRLARRYVIANLCIAATVVVALVTWDLIGTLPLPLAVAGHEGSTVLVALNGARLLRSSAWSGSRGAQSAQSDAQSTDSDARSTVSHAQSTDSGAGLR</sequence>
<dbReference type="SUPFAM" id="SSF81653">
    <property type="entry name" value="Calcium ATPase, transduction domain A"/>
    <property type="match status" value="1"/>
</dbReference>
<proteinExistence type="inferred from homology"/>
<evidence type="ECO:0000313" key="14">
    <source>
        <dbReference type="EMBL" id="PKZ66862.1"/>
    </source>
</evidence>
<name>A0A2I1RCJ0_9ACTN</name>
<keyword evidence="4 11" id="KW-0479">Metal-binding</keyword>
<evidence type="ECO:0000256" key="12">
    <source>
        <dbReference type="SAM" id="MobiDB-lite"/>
    </source>
</evidence>
<keyword evidence="11" id="KW-1003">Cell membrane</keyword>
<dbReference type="Gene3D" id="2.70.150.10">
    <property type="entry name" value="Calcium-transporting ATPase, cytoplasmic transduction domain A"/>
    <property type="match status" value="1"/>
</dbReference>
<dbReference type="InterPro" id="IPR018303">
    <property type="entry name" value="ATPase_P-typ_P_site"/>
</dbReference>
<dbReference type="PROSITE" id="PS00154">
    <property type="entry name" value="ATPASE_E1_E2"/>
    <property type="match status" value="1"/>
</dbReference>
<keyword evidence="5 11" id="KW-0547">Nucleotide-binding</keyword>
<evidence type="ECO:0000256" key="9">
    <source>
        <dbReference type="ARBA" id="ARBA00022989"/>
    </source>
</evidence>
<evidence type="ECO:0000256" key="11">
    <source>
        <dbReference type="RuleBase" id="RU362081"/>
    </source>
</evidence>
<evidence type="ECO:0000256" key="10">
    <source>
        <dbReference type="ARBA" id="ARBA00023136"/>
    </source>
</evidence>
<dbReference type="GO" id="GO:0005524">
    <property type="term" value="F:ATP binding"/>
    <property type="evidence" value="ECO:0007669"/>
    <property type="project" value="UniProtKB-UniRule"/>
</dbReference>
<accession>A0A2I1RCJ0</accession>
<keyword evidence="10 11" id="KW-0472">Membrane</keyword>
<keyword evidence="3 11" id="KW-0812">Transmembrane</keyword>
<keyword evidence="9 11" id="KW-1133">Transmembrane helix</keyword>
<dbReference type="RefSeq" id="WP_101819096.1">
    <property type="nucleotide sequence ID" value="NZ_PKJC01000002.1"/>
</dbReference>
<comment type="similarity">
    <text evidence="2 11">Belongs to the cation transport ATPase (P-type) (TC 3.A.3) family. Type IB subfamily.</text>
</comment>
<evidence type="ECO:0000256" key="2">
    <source>
        <dbReference type="ARBA" id="ARBA00006024"/>
    </source>
</evidence>
<dbReference type="Pfam" id="PF00702">
    <property type="entry name" value="Hydrolase"/>
    <property type="match status" value="1"/>
</dbReference>
<evidence type="ECO:0000259" key="13">
    <source>
        <dbReference type="Pfam" id="PF00122"/>
    </source>
</evidence>
<dbReference type="InterPro" id="IPR051949">
    <property type="entry name" value="Cation_Transport_ATPase"/>
</dbReference>
<dbReference type="GO" id="GO:0019829">
    <property type="term" value="F:ATPase-coupled monoatomic cation transmembrane transporter activity"/>
    <property type="evidence" value="ECO:0007669"/>
    <property type="project" value="InterPro"/>
</dbReference>
<feature type="compositionally biased region" description="Polar residues" evidence="12">
    <location>
        <begin position="662"/>
        <end position="675"/>
    </location>
</feature>